<name>A0A4Q1R8C9_9ACTN</name>
<evidence type="ECO:0000313" key="2">
    <source>
        <dbReference type="EMBL" id="RXS69628.1"/>
    </source>
</evidence>
<accession>A0A4Q1R8C9</accession>
<organism evidence="2 3">
    <name type="scientific">Streptomyces sioyaensis</name>
    <dbReference type="NCBI Taxonomy" id="67364"/>
    <lineage>
        <taxon>Bacteria</taxon>
        <taxon>Bacillati</taxon>
        <taxon>Actinomycetota</taxon>
        <taxon>Actinomycetes</taxon>
        <taxon>Kitasatosporales</taxon>
        <taxon>Streptomycetaceae</taxon>
        <taxon>Streptomyces</taxon>
    </lineage>
</organism>
<dbReference type="Proteomes" id="UP000289482">
    <property type="component" value="Unassembled WGS sequence"/>
</dbReference>
<protein>
    <submittedName>
        <fullName evidence="2">Uncharacterized protein</fullName>
    </submittedName>
</protein>
<keyword evidence="3" id="KW-1185">Reference proteome</keyword>
<gene>
    <name evidence="2" type="ORF">EST54_05255</name>
</gene>
<evidence type="ECO:0000256" key="1">
    <source>
        <dbReference type="SAM" id="MobiDB-lite"/>
    </source>
</evidence>
<proteinExistence type="predicted"/>
<sequence>MPRSRWTDRLRHLGLAALYFAVFTPAGLCARAVRDPLRRSWDDRRTTYLDRPAGPHPRSARPAPSPPDPP</sequence>
<dbReference type="AlphaFoldDB" id="A0A4Q1R8C9"/>
<reference evidence="2 3" key="1">
    <citation type="submission" date="2019-01" db="EMBL/GenBank/DDBJ databases">
        <title>Draft genome sequences of the type strain Streptomyces sioyaensis DSM 40032 and its novel strain, TM32, a thermotolerant antibiotics-producing actinobacterium.</title>
        <authorList>
            <person name="Nakaew N."/>
            <person name="Lumyong S."/>
            <person name="Sloan W.T."/>
            <person name="Sungthong R."/>
        </authorList>
    </citation>
    <scope>NUCLEOTIDE SEQUENCE [LARGE SCALE GENOMIC DNA]</scope>
    <source>
        <strain evidence="2 3">DSM 40032</strain>
    </source>
</reference>
<evidence type="ECO:0000313" key="3">
    <source>
        <dbReference type="Proteomes" id="UP000289482"/>
    </source>
</evidence>
<feature type="region of interest" description="Disordered" evidence="1">
    <location>
        <begin position="43"/>
        <end position="70"/>
    </location>
</feature>
<dbReference type="EMBL" id="SDIF01000009">
    <property type="protein sequence ID" value="RXS69628.1"/>
    <property type="molecule type" value="Genomic_DNA"/>
</dbReference>
<comment type="caution">
    <text evidence="2">The sequence shown here is derived from an EMBL/GenBank/DDBJ whole genome shotgun (WGS) entry which is preliminary data.</text>
</comment>